<feature type="transmembrane region" description="Helical" evidence="5">
    <location>
        <begin position="124"/>
        <end position="144"/>
    </location>
</feature>
<keyword evidence="3 5" id="KW-1133">Transmembrane helix</keyword>
<keyword evidence="2 5" id="KW-0812">Transmembrane</keyword>
<evidence type="ECO:0000256" key="4">
    <source>
        <dbReference type="ARBA" id="ARBA00023136"/>
    </source>
</evidence>
<dbReference type="PANTHER" id="PTHR37422">
    <property type="entry name" value="TEICHURONIC ACID BIOSYNTHESIS PROTEIN TUAE"/>
    <property type="match status" value="1"/>
</dbReference>
<feature type="transmembrane region" description="Helical" evidence="5">
    <location>
        <begin position="182"/>
        <end position="199"/>
    </location>
</feature>
<name>A0A1T4XXM6_9MICO</name>
<sequence>MNSVTSTGRSALAVLTFFTLFAGDFWRNLIGWYGFAALALALAITLAVLITRDKGWRQLTPRRVPLALAAFLALAIVSITWSFYPGATLLGLVAQSGPVVAAIFFATSMSWPRILTALGRATRWILGLSLLFEFIVAVFVRHPIIPFWVDYGDGKLPNAFFWSQADLFTGAPIQGIVGNRNLLAFIAVIALVCLVLELTSRSLGRRRAYSWIAIAVATLALTRSTTAIAVLIVVAAAAGILILMRRSNARQRRVVLASSAAGIAAVAVLVGVFSSQILRIFGKSSDLTGRFDIWNAVTGLAQQRPVFGWGWVSYWVPWVEPFTHLAERKGVTYLQAHNAWLDVWLQLGIVGLVLFIAAVVGACWQSWWFAVDPQLDARGTSVPFVPVTLFPGLMLTLLVAQSFVESRMLVEGGFALLALMALKTRLDVGSTGIDLTVPDGGSVESDRPALLRRAGSSR</sequence>
<feature type="transmembrane region" description="Helical" evidence="5">
    <location>
        <begin position="254"/>
        <end position="273"/>
    </location>
</feature>
<gene>
    <name evidence="7" type="ORF">SAMN06295879_1805</name>
</gene>
<feature type="transmembrane region" description="Helical" evidence="5">
    <location>
        <begin position="64"/>
        <end position="84"/>
    </location>
</feature>
<dbReference type="PANTHER" id="PTHR37422:SF17">
    <property type="entry name" value="O-ANTIGEN LIGASE"/>
    <property type="match status" value="1"/>
</dbReference>
<dbReference type="InterPro" id="IPR007016">
    <property type="entry name" value="O-antigen_ligase-rel_domated"/>
</dbReference>
<feature type="transmembrane region" description="Helical" evidence="5">
    <location>
        <begin position="381"/>
        <end position="400"/>
    </location>
</feature>
<feature type="transmembrane region" description="Helical" evidence="5">
    <location>
        <begin position="32"/>
        <end position="52"/>
    </location>
</feature>
<evidence type="ECO:0000256" key="1">
    <source>
        <dbReference type="ARBA" id="ARBA00004141"/>
    </source>
</evidence>
<evidence type="ECO:0000313" key="8">
    <source>
        <dbReference type="Proteomes" id="UP000189735"/>
    </source>
</evidence>
<feature type="transmembrane region" description="Helical" evidence="5">
    <location>
        <begin position="211"/>
        <end position="242"/>
    </location>
</feature>
<dbReference type="Pfam" id="PF04932">
    <property type="entry name" value="Wzy_C"/>
    <property type="match status" value="1"/>
</dbReference>
<evidence type="ECO:0000313" key="7">
    <source>
        <dbReference type="EMBL" id="SKA93771.1"/>
    </source>
</evidence>
<evidence type="ECO:0000256" key="3">
    <source>
        <dbReference type="ARBA" id="ARBA00022989"/>
    </source>
</evidence>
<feature type="domain" description="O-antigen ligase-related" evidence="6">
    <location>
        <begin position="213"/>
        <end position="356"/>
    </location>
</feature>
<keyword evidence="7" id="KW-0436">Ligase</keyword>
<evidence type="ECO:0000259" key="6">
    <source>
        <dbReference type="Pfam" id="PF04932"/>
    </source>
</evidence>
<dbReference type="GO" id="GO:0016874">
    <property type="term" value="F:ligase activity"/>
    <property type="evidence" value="ECO:0007669"/>
    <property type="project" value="UniProtKB-KW"/>
</dbReference>
<accession>A0A1T4XXM6</accession>
<protein>
    <submittedName>
        <fullName evidence="7">O-antigen ligase</fullName>
    </submittedName>
</protein>
<feature type="transmembrane region" description="Helical" evidence="5">
    <location>
        <begin position="343"/>
        <end position="369"/>
    </location>
</feature>
<evidence type="ECO:0000256" key="5">
    <source>
        <dbReference type="SAM" id="Phobius"/>
    </source>
</evidence>
<comment type="subcellular location">
    <subcellularLocation>
        <location evidence="1">Membrane</location>
        <topology evidence="1">Multi-pass membrane protein</topology>
    </subcellularLocation>
</comment>
<proteinExistence type="predicted"/>
<dbReference type="GO" id="GO:0016020">
    <property type="term" value="C:membrane"/>
    <property type="evidence" value="ECO:0007669"/>
    <property type="project" value="UniProtKB-SubCell"/>
</dbReference>
<reference evidence="8" key="1">
    <citation type="submission" date="2017-02" db="EMBL/GenBank/DDBJ databases">
        <authorList>
            <person name="Varghese N."/>
            <person name="Submissions S."/>
        </authorList>
    </citation>
    <scope>NUCLEOTIDE SEQUENCE [LARGE SCALE GENOMIC DNA]</scope>
    <source>
        <strain evidence="8">VKM Ac-2052</strain>
    </source>
</reference>
<dbReference type="InterPro" id="IPR051533">
    <property type="entry name" value="WaaL-like"/>
</dbReference>
<dbReference type="Proteomes" id="UP000189735">
    <property type="component" value="Unassembled WGS sequence"/>
</dbReference>
<dbReference type="RefSeq" id="WP_078714129.1">
    <property type="nucleotide sequence ID" value="NZ_FUYG01000004.1"/>
</dbReference>
<keyword evidence="4 5" id="KW-0472">Membrane</keyword>
<organism evidence="7 8">
    <name type="scientific">Agreia bicolorata</name>
    <dbReference type="NCBI Taxonomy" id="110935"/>
    <lineage>
        <taxon>Bacteria</taxon>
        <taxon>Bacillati</taxon>
        <taxon>Actinomycetota</taxon>
        <taxon>Actinomycetes</taxon>
        <taxon>Micrococcales</taxon>
        <taxon>Microbacteriaceae</taxon>
        <taxon>Agreia</taxon>
    </lineage>
</organism>
<evidence type="ECO:0000256" key="2">
    <source>
        <dbReference type="ARBA" id="ARBA00022692"/>
    </source>
</evidence>
<dbReference type="EMBL" id="FUYG01000004">
    <property type="protein sequence ID" value="SKA93771.1"/>
    <property type="molecule type" value="Genomic_DNA"/>
</dbReference>
<feature type="transmembrane region" description="Helical" evidence="5">
    <location>
        <begin position="90"/>
        <end position="112"/>
    </location>
</feature>
<dbReference type="AlphaFoldDB" id="A0A1T4XXM6"/>